<proteinExistence type="predicted"/>
<dbReference type="EMBL" id="CP081201">
    <property type="protein sequence ID" value="UXZ94143.1"/>
    <property type="molecule type" value="Genomic_DNA"/>
</dbReference>
<sequence length="119" mass="13544">MILNIKFPQNLIAENLVVQERIPCLCKVSDKFEILFQSPLLVVEGTVIDWDRKKLEQRALAGAGGAYTHCASGLITLKKIEPDKFSVYELLLFYADFGWCPVIVDGDYAVPKKFWDDDF</sequence>
<dbReference type="RefSeq" id="WP_263267256.1">
    <property type="nucleotide sequence ID" value="NZ_CP081201.1"/>
</dbReference>
<name>A0ABY6F8V2_9PSED</name>
<evidence type="ECO:0000313" key="2">
    <source>
        <dbReference type="Proteomes" id="UP001063228"/>
    </source>
</evidence>
<gene>
    <name evidence="1" type="ORF">K3169_17375</name>
</gene>
<dbReference type="Proteomes" id="UP001063228">
    <property type="component" value="Chromosome"/>
</dbReference>
<evidence type="ECO:0000313" key="1">
    <source>
        <dbReference type="EMBL" id="UXZ94143.1"/>
    </source>
</evidence>
<organism evidence="1 2">
    <name type="scientific">Pseudomonas phytophila</name>
    <dbReference type="NCBI Taxonomy" id="2867264"/>
    <lineage>
        <taxon>Bacteria</taxon>
        <taxon>Pseudomonadati</taxon>
        <taxon>Pseudomonadota</taxon>
        <taxon>Gammaproteobacteria</taxon>
        <taxon>Pseudomonadales</taxon>
        <taxon>Pseudomonadaceae</taxon>
        <taxon>Pseudomonas</taxon>
    </lineage>
</organism>
<protein>
    <submittedName>
        <fullName evidence="1">Uncharacterized protein</fullName>
    </submittedName>
</protein>
<accession>A0ABY6F8V2</accession>
<reference evidence="1" key="1">
    <citation type="submission" date="2021-08" db="EMBL/GenBank/DDBJ databases">
        <title>Complete genome sequence of Pseudomonas phytophila.</title>
        <authorList>
            <person name="Weir B.S."/>
            <person name="Templeton M.D."/>
            <person name="Arshed S."/>
            <person name="Andersen M.T."/>
            <person name="Jayaraman J."/>
        </authorList>
    </citation>
    <scope>NUCLEOTIDE SEQUENCE</scope>
    <source>
        <strain evidence="1">ICMP 23753</strain>
    </source>
</reference>
<keyword evidence="2" id="KW-1185">Reference proteome</keyword>